<reference evidence="1 2" key="1">
    <citation type="journal article" date="2021" name="Commun. Biol.">
        <title>Genomic insights into the host specific adaptation of the Pneumocystis genus.</title>
        <authorList>
            <person name="Cisse O.H."/>
            <person name="Ma L."/>
            <person name="Dekker J.P."/>
            <person name="Khil P.P."/>
            <person name="Youn J.-H."/>
            <person name="Brenchley J.M."/>
            <person name="Blair R."/>
            <person name="Pahar B."/>
            <person name="Chabe M."/>
            <person name="Van Rompay K.K.A."/>
            <person name="Keesler R."/>
            <person name="Sukura A."/>
            <person name="Hirsch V."/>
            <person name="Kutty G."/>
            <person name="Liu Y."/>
            <person name="Peng L."/>
            <person name="Chen J."/>
            <person name="Song J."/>
            <person name="Weissenbacher-Lang C."/>
            <person name="Xu J."/>
            <person name="Upham N.S."/>
            <person name="Stajich J.E."/>
            <person name="Cuomo C.A."/>
            <person name="Cushion M.T."/>
            <person name="Kovacs J.A."/>
        </authorList>
    </citation>
    <scope>NUCLEOTIDE SEQUENCE [LARGE SCALE GENOMIC DNA]</scope>
    <source>
        <strain evidence="1 2">RABM</strain>
    </source>
</reference>
<keyword evidence="2" id="KW-1185">Reference proteome</keyword>
<sequence>MNFKNLFKFNNIRELFFQKNHTFNKNYILFNKYLQNCSHQKILRAEKTQTKELHTLETNKFPTNNNFRIFKIEKFPLLQFFSSVMLLNIKRFRTYGREYQPSNRVRKRRHGFLARRQSVGGRRILARRKAKGRKYLTH</sequence>
<name>A0ACB7CA65_9ASCO</name>
<evidence type="ECO:0000313" key="1">
    <source>
        <dbReference type="EMBL" id="KAG4303813.1"/>
    </source>
</evidence>
<protein>
    <submittedName>
        <fullName evidence="1">Uncharacterized protein</fullName>
    </submittedName>
</protein>
<comment type="caution">
    <text evidence="1">The sequence shown here is derived from an EMBL/GenBank/DDBJ whole genome shotgun (WGS) entry which is preliminary data.</text>
</comment>
<accession>A0ACB7CA65</accession>
<dbReference type="Proteomes" id="UP000768646">
    <property type="component" value="Unassembled WGS sequence"/>
</dbReference>
<dbReference type="EMBL" id="JABTEG010000021">
    <property type="protein sequence ID" value="KAG4303813.1"/>
    <property type="molecule type" value="Genomic_DNA"/>
</dbReference>
<gene>
    <name evidence="1" type="ORF">PORY_002776</name>
</gene>
<organism evidence="1 2">
    <name type="scientific">Pneumocystis oryctolagi</name>
    <dbReference type="NCBI Taxonomy" id="42067"/>
    <lineage>
        <taxon>Eukaryota</taxon>
        <taxon>Fungi</taxon>
        <taxon>Dikarya</taxon>
        <taxon>Ascomycota</taxon>
        <taxon>Taphrinomycotina</taxon>
        <taxon>Pneumocystomycetes</taxon>
        <taxon>Pneumocystaceae</taxon>
        <taxon>Pneumocystis</taxon>
    </lineage>
</organism>
<evidence type="ECO:0000313" key="2">
    <source>
        <dbReference type="Proteomes" id="UP000768646"/>
    </source>
</evidence>
<proteinExistence type="predicted"/>